<proteinExistence type="predicted"/>
<evidence type="ECO:0000313" key="1">
    <source>
        <dbReference type="EMBL" id="CAL16564.1"/>
    </source>
</evidence>
<dbReference type="Pfam" id="PF06167">
    <property type="entry name" value="Peptidase_M90"/>
    <property type="match status" value="1"/>
</dbReference>
<dbReference type="GO" id="GO:0005829">
    <property type="term" value="C:cytosol"/>
    <property type="evidence" value="ECO:0007669"/>
    <property type="project" value="TreeGrafter"/>
</dbReference>
<dbReference type="SUPFAM" id="SSF55486">
    <property type="entry name" value="Metalloproteases ('zincins'), catalytic domain"/>
    <property type="match status" value="1"/>
</dbReference>
<evidence type="ECO:0008006" key="3">
    <source>
        <dbReference type="Google" id="ProtNLM"/>
    </source>
</evidence>
<reference evidence="1 2" key="1">
    <citation type="journal article" date="2006" name="Nat. Biotechnol.">
        <title>Genome sequence of the ubiquitous hydrocarbon-degrading marine bacterium Alcanivorax borkumensis.</title>
        <authorList>
            <person name="Schneiker S."/>
            <person name="Martins dos Santos V.A.P."/>
            <person name="Bartels D."/>
            <person name="Bekel T."/>
            <person name="Brecht M."/>
            <person name="Buhrmester J."/>
            <person name="Chernikova T.N."/>
            <person name="Denaro R."/>
            <person name="Ferrer M."/>
            <person name="Gertler C."/>
            <person name="Goesmann A."/>
            <person name="Golyshina O.V."/>
            <person name="Kaminski F."/>
            <person name="Khachane A.N."/>
            <person name="Lang S."/>
            <person name="Linke B."/>
            <person name="McHardy A.C."/>
            <person name="Meyer F."/>
            <person name="Nechitaylo T."/>
            <person name="Puehler A."/>
            <person name="Regenhardt D."/>
            <person name="Rupp O."/>
            <person name="Sabirova J.S."/>
            <person name="Selbitschka W."/>
            <person name="Yakimov M.M."/>
            <person name="Timmis K.N."/>
            <person name="Vorhoelter F.-J."/>
            <person name="Weidner S."/>
            <person name="Kaiser O."/>
            <person name="Golyshin P.N."/>
        </authorList>
    </citation>
    <scope>NUCLEOTIDE SEQUENCE [LARGE SCALE GENOMIC DNA]</scope>
    <source>
        <strain evidence="2">ATCC 700651 / DSM 11573 / NCIMB 13689 / SK2</strain>
    </source>
</reference>
<dbReference type="PANTHER" id="PTHR30164:SF2">
    <property type="entry name" value="PROTEIN MTFA"/>
    <property type="match status" value="1"/>
</dbReference>
<dbReference type="PANTHER" id="PTHR30164">
    <property type="entry name" value="MTFA PEPTIDASE"/>
    <property type="match status" value="1"/>
</dbReference>
<dbReference type="InterPro" id="IPR024079">
    <property type="entry name" value="MetalloPept_cat_dom_sf"/>
</dbReference>
<dbReference type="InterPro" id="IPR042252">
    <property type="entry name" value="MtfA_N"/>
</dbReference>
<dbReference type="Gene3D" id="3.40.390.10">
    <property type="entry name" value="Collagenase (Catalytic Domain)"/>
    <property type="match status" value="1"/>
</dbReference>
<dbReference type="eggNOG" id="COG3228">
    <property type="taxonomic scope" value="Bacteria"/>
</dbReference>
<dbReference type="RefSeq" id="WP_011588399.1">
    <property type="nucleotide sequence ID" value="NC_008260.1"/>
</dbReference>
<dbReference type="OrthoDB" id="9786424at2"/>
<keyword evidence="2" id="KW-1185">Reference proteome</keyword>
<dbReference type="CDD" id="cd20169">
    <property type="entry name" value="Peptidase_M90_mtfA"/>
    <property type="match status" value="1"/>
</dbReference>
<evidence type="ECO:0000313" key="2">
    <source>
        <dbReference type="Proteomes" id="UP000008871"/>
    </source>
</evidence>
<dbReference type="KEGG" id="abo:ABO_1116"/>
<sequence>MFAAWKNWRDARRVKKMGYTREEWEAAVADWPLMVRFEGQERQALFDLSLRFLARKSIASGGGFAYTDAMCLKVATMACVPILYLGLDWYDGWYTVILYEDAFIPNRPHFSEDGVVHTRGPVLAGEAWHQGPVILSWDAIEEACAPSNQASNVVIHEMSHKLDMRRNGANGRPPLHTGMNPKQWHETFTACWEELLSDYQHHRHMPVDAYALTGPGEFFAVCSEAFFEGPDQLYKDWPALYRLLAQFYRQGER</sequence>
<dbReference type="InterPro" id="IPR010384">
    <property type="entry name" value="MtfA_fam"/>
</dbReference>
<name>Q0VQI4_ALCBS</name>
<protein>
    <recommendedName>
        <fullName evidence="3">Zn-dependent hydrolase</fullName>
    </recommendedName>
</protein>
<dbReference type="HOGENOM" id="CLU_063037_0_1_6"/>
<dbReference type="GO" id="GO:0008237">
    <property type="term" value="F:metallopeptidase activity"/>
    <property type="evidence" value="ECO:0007669"/>
    <property type="project" value="InterPro"/>
</dbReference>
<dbReference type="AlphaFoldDB" id="Q0VQI4"/>
<dbReference type="Gene3D" id="1.10.472.150">
    <property type="entry name" value="Glucose-regulated metallo-peptidase M90, N-terminal domain"/>
    <property type="match status" value="1"/>
</dbReference>
<gene>
    <name evidence="1" type="ordered locus">ABO_1116</name>
</gene>
<dbReference type="EMBL" id="AM286690">
    <property type="protein sequence ID" value="CAL16564.1"/>
    <property type="molecule type" value="Genomic_DNA"/>
</dbReference>
<dbReference type="Proteomes" id="UP000008871">
    <property type="component" value="Chromosome"/>
</dbReference>
<organism evidence="1 2">
    <name type="scientific">Alcanivorax borkumensis (strain ATCC 700651 / DSM 11573 / NCIMB 13689 / SK2)</name>
    <dbReference type="NCBI Taxonomy" id="393595"/>
    <lineage>
        <taxon>Bacteria</taxon>
        <taxon>Pseudomonadati</taxon>
        <taxon>Pseudomonadota</taxon>
        <taxon>Gammaproteobacteria</taxon>
        <taxon>Oceanospirillales</taxon>
        <taxon>Alcanivoracaceae</taxon>
        <taxon>Alcanivorax</taxon>
    </lineage>
</organism>
<dbReference type="GO" id="GO:0004177">
    <property type="term" value="F:aminopeptidase activity"/>
    <property type="evidence" value="ECO:0007669"/>
    <property type="project" value="TreeGrafter"/>
</dbReference>
<dbReference type="STRING" id="393595.ABO_1116"/>
<accession>Q0VQI4</accession>